<evidence type="ECO:0000259" key="2">
    <source>
        <dbReference type="SMART" id="SM00014"/>
    </source>
</evidence>
<dbReference type="InterPro" id="IPR036938">
    <property type="entry name" value="PAP2/HPO_sf"/>
</dbReference>
<feature type="transmembrane region" description="Helical" evidence="1">
    <location>
        <begin position="178"/>
        <end position="197"/>
    </location>
</feature>
<dbReference type="SUPFAM" id="SSF48317">
    <property type="entry name" value="Acid phosphatase/Vanadium-dependent haloperoxidase"/>
    <property type="match status" value="1"/>
</dbReference>
<name>V5YS18_9ACTN</name>
<feature type="transmembrane region" description="Helical" evidence="1">
    <location>
        <begin position="75"/>
        <end position="97"/>
    </location>
</feature>
<gene>
    <name evidence="3" type="primary">sphC</name>
</gene>
<accession>V5YS18</accession>
<dbReference type="PANTHER" id="PTHR14969">
    <property type="entry name" value="SPHINGOSINE-1-PHOSPHATE PHOSPHOHYDROLASE"/>
    <property type="match status" value="1"/>
</dbReference>
<feature type="transmembrane region" description="Helical" evidence="1">
    <location>
        <begin position="153"/>
        <end position="171"/>
    </location>
</feature>
<dbReference type="Pfam" id="PF01569">
    <property type="entry name" value="PAP2"/>
    <property type="match status" value="1"/>
</dbReference>
<protein>
    <submittedName>
        <fullName evidence="3">Putative phosphoesterase</fullName>
    </submittedName>
</protein>
<feature type="transmembrane region" description="Helical" evidence="1">
    <location>
        <begin position="209"/>
        <end position="229"/>
    </location>
</feature>
<dbReference type="EMBL" id="AB830104">
    <property type="protein sequence ID" value="BAO20182.1"/>
    <property type="molecule type" value="Genomic_DNA"/>
</dbReference>
<organism evidence="3">
    <name type="scientific">Sphaerisporangium sp. SANK 60911</name>
    <dbReference type="NCBI Taxonomy" id="1354075"/>
    <lineage>
        <taxon>Bacteria</taxon>
        <taxon>Bacillati</taxon>
        <taxon>Actinomycetota</taxon>
        <taxon>Actinomycetes</taxon>
        <taxon>Streptosporangiales</taxon>
        <taxon>Streptosporangiaceae</taxon>
        <taxon>Sphaerisporangium</taxon>
    </lineage>
</organism>
<dbReference type="PANTHER" id="PTHR14969:SF13">
    <property type="entry name" value="AT30094P"/>
    <property type="match status" value="1"/>
</dbReference>
<evidence type="ECO:0000313" key="3">
    <source>
        <dbReference type="EMBL" id="BAO20182.1"/>
    </source>
</evidence>
<dbReference type="Gene3D" id="1.20.144.10">
    <property type="entry name" value="Phosphatidic acid phosphatase type 2/haloperoxidase"/>
    <property type="match status" value="1"/>
</dbReference>
<proteinExistence type="predicted"/>
<evidence type="ECO:0000256" key="1">
    <source>
        <dbReference type="SAM" id="Phobius"/>
    </source>
</evidence>
<feature type="transmembrane region" description="Helical" evidence="1">
    <location>
        <begin position="21"/>
        <end position="43"/>
    </location>
</feature>
<feature type="domain" description="Phosphatidic acid phosphatase type 2/haloperoxidase" evidence="2">
    <location>
        <begin position="105"/>
        <end position="220"/>
    </location>
</feature>
<dbReference type="InterPro" id="IPR000326">
    <property type="entry name" value="PAP2/HPO"/>
</dbReference>
<feature type="transmembrane region" description="Helical" evidence="1">
    <location>
        <begin position="104"/>
        <end position="126"/>
    </location>
</feature>
<dbReference type="AlphaFoldDB" id="V5YS18"/>
<dbReference type="SMR" id="V5YS18"/>
<sequence length="232" mass="23740">MNGAIRRRGAPGRTVNGGIRRWAGFAAMACAVALSVVAALVAARWPPLAEGDRAVARWSYHVGVDRPGLVGALRAWTAALAPRTWVLAGIAMALALLARRRVRAAAGVALATVAGTLVELTGKAVVERARPAVEYAIPGAGSWYGESFPSGHAIAATVGGGLLLWICVPFLGRRARTAAVAAGIAVIALTGWSRVALDAHWASDVVAGWLAGIVVLGVTVALSGPVRAYDTG</sequence>
<reference evidence="3" key="1">
    <citation type="journal article" date="2013" name="Angew. Chem. Int. Ed. Engl.">
        <title>Structure-based Gene Targeting Discovery of Sphaerimicin, a Bacterial Translocase I inhibitor.</title>
        <authorList>
            <person name="Funabashi M."/>
            <person name="Baba S."/>
            <person name="Takatsu T."/>
            <person name="Kizuka M."/>
            <person name="Ohata Y."/>
            <person name="Tanaka M."/>
            <person name="Nonaka K."/>
            <person name="Spork A.P."/>
            <person name="Ducho C."/>
            <person name="Chen W.C.L."/>
            <person name="Van Lanen S.G."/>
        </authorList>
    </citation>
    <scope>NUCLEOTIDE SEQUENCE</scope>
    <source>
        <strain evidence="3">SANK 60911</strain>
    </source>
</reference>
<dbReference type="SMART" id="SM00014">
    <property type="entry name" value="acidPPc"/>
    <property type="match status" value="1"/>
</dbReference>
<keyword evidence="1" id="KW-1133">Transmembrane helix</keyword>
<keyword evidence="1" id="KW-0812">Transmembrane</keyword>
<keyword evidence="1" id="KW-0472">Membrane</keyword>